<keyword evidence="5" id="KW-0863">Zinc-finger</keyword>
<dbReference type="InterPro" id="IPR017945">
    <property type="entry name" value="DHBP_synth_RibB-like_a/b_dom"/>
</dbReference>
<dbReference type="Pfam" id="PF07503">
    <property type="entry name" value="zf-HYPF"/>
    <property type="match status" value="2"/>
</dbReference>
<dbReference type="KEGG" id="mae:Maeo_1477"/>
<evidence type="ECO:0000256" key="8">
    <source>
        <dbReference type="PIRNR" id="PIRNR006256"/>
    </source>
</evidence>
<dbReference type="UniPathway" id="UPA00335"/>
<keyword evidence="9" id="KW-0378">Hydrolase</keyword>
<feature type="domain" description="Acylphosphatase-like" evidence="10">
    <location>
        <begin position="6"/>
        <end position="93"/>
    </location>
</feature>
<dbReference type="PANTHER" id="PTHR42959">
    <property type="entry name" value="CARBAMOYLTRANSFERASE"/>
    <property type="match status" value="1"/>
</dbReference>
<dbReference type="eggNOG" id="arCOG01187">
    <property type="taxonomic scope" value="Archaea"/>
</dbReference>
<evidence type="ECO:0000256" key="7">
    <source>
        <dbReference type="ARBA" id="ARBA00048220"/>
    </source>
</evidence>
<dbReference type="Gene3D" id="3.30.420.360">
    <property type="match status" value="1"/>
</dbReference>
<dbReference type="PANTHER" id="PTHR42959:SF1">
    <property type="entry name" value="CARBAMOYLTRANSFERASE HYPF"/>
    <property type="match status" value="1"/>
</dbReference>
<dbReference type="Proteomes" id="UP000001106">
    <property type="component" value="Chromosome"/>
</dbReference>
<dbReference type="SUPFAM" id="SSF54975">
    <property type="entry name" value="Acylphosphatase/BLUF domain-like"/>
    <property type="match status" value="1"/>
</dbReference>
<dbReference type="GO" id="GO:0003998">
    <property type="term" value="F:acylphosphatase activity"/>
    <property type="evidence" value="ECO:0007669"/>
    <property type="project" value="UniProtKB-EC"/>
</dbReference>
<evidence type="ECO:0000313" key="12">
    <source>
        <dbReference type="EMBL" id="ABR57053.1"/>
    </source>
</evidence>
<evidence type="ECO:0000256" key="9">
    <source>
        <dbReference type="PROSITE-ProRule" id="PRU00520"/>
    </source>
</evidence>
<comment type="catalytic activity">
    <reaction evidence="7">
        <text>C-terminal L-cysteinyl-[HypE protein] + carbamoyl phosphate + ATP + H2O = C-terminal S-carboxamide-L-cysteinyl-[HypE protein] + AMP + phosphate + diphosphate + H(+)</text>
        <dbReference type="Rhea" id="RHEA:55636"/>
        <dbReference type="Rhea" id="RHEA-COMP:14247"/>
        <dbReference type="Rhea" id="RHEA-COMP:14392"/>
        <dbReference type="ChEBI" id="CHEBI:15377"/>
        <dbReference type="ChEBI" id="CHEBI:15378"/>
        <dbReference type="ChEBI" id="CHEBI:30616"/>
        <dbReference type="ChEBI" id="CHEBI:33019"/>
        <dbReference type="ChEBI" id="CHEBI:43474"/>
        <dbReference type="ChEBI" id="CHEBI:58228"/>
        <dbReference type="ChEBI" id="CHEBI:76913"/>
        <dbReference type="ChEBI" id="CHEBI:139126"/>
        <dbReference type="ChEBI" id="CHEBI:456215"/>
    </reaction>
</comment>
<feature type="domain" description="YrdC-like" evidence="11">
    <location>
        <begin position="207"/>
        <end position="393"/>
    </location>
</feature>
<dbReference type="InterPro" id="IPR043129">
    <property type="entry name" value="ATPase_NBD"/>
</dbReference>
<feature type="active site" evidence="9">
    <location>
        <position position="39"/>
    </location>
</feature>
<dbReference type="SUPFAM" id="SSF55821">
    <property type="entry name" value="YrdC/RibB"/>
    <property type="match status" value="1"/>
</dbReference>
<dbReference type="HOGENOM" id="CLU_009164_0_0_2"/>
<evidence type="ECO:0000256" key="4">
    <source>
        <dbReference type="ARBA" id="ARBA00022723"/>
    </source>
</evidence>
<dbReference type="Gene3D" id="3.90.870.50">
    <property type="match status" value="1"/>
</dbReference>
<dbReference type="InterPro" id="IPR051060">
    <property type="entry name" value="Carbamoyltrans_HypF-like"/>
</dbReference>
<dbReference type="PROSITE" id="PS51163">
    <property type="entry name" value="YRDC"/>
    <property type="match status" value="1"/>
</dbReference>
<dbReference type="OrthoDB" id="371970at2157"/>
<evidence type="ECO:0000259" key="10">
    <source>
        <dbReference type="PROSITE" id="PS51160"/>
    </source>
</evidence>
<dbReference type="InterPro" id="IPR001792">
    <property type="entry name" value="Acylphosphatase-like_dom"/>
</dbReference>
<keyword evidence="3" id="KW-0436">Ligase</keyword>
<evidence type="ECO:0000256" key="1">
    <source>
        <dbReference type="ARBA" id="ARBA00004711"/>
    </source>
</evidence>
<evidence type="ECO:0000256" key="3">
    <source>
        <dbReference type="ARBA" id="ARBA00022598"/>
    </source>
</evidence>
<evidence type="ECO:0000313" key="13">
    <source>
        <dbReference type="Proteomes" id="UP000001106"/>
    </source>
</evidence>
<dbReference type="GO" id="GO:0008270">
    <property type="term" value="F:zinc ion binding"/>
    <property type="evidence" value="ECO:0007669"/>
    <property type="project" value="UniProtKB-KW"/>
</dbReference>
<dbReference type="PIRSF" id="PIRSF006256">
    <property type="entry name" value="CMPcnvr_hdrg_mat"/>
    <property type="match status" value="1"/>
</dbReference>
<dbReference type="RefSeq" id="WP_011974185.1">
    <property type="nucleotide sequence ID" value="NC_009635.1"/>
</dbReference>
<organism evidence="12 13">
    <name type="scientific">Methanococcus aeolicus (strain ATCC BAA-1280 / DSM 17508 / OCM 812 / Nankai-3)</name>
    <dbReference type="NCBI Taxonomy" id="419665"/>
    <lineage>
        <taxon>Archaea</taxon>
        <taxon>Methanobacteriati</taxon>
        <taxon>Methanobacteriota</taxon>
        <taxon>Methanomada group</taxon>
        <taxon>Methanococci</taxon>
        <taxon>Methanococcales</taxon>
        <taxon>Methanococcaceae</taxon>
        <taxon>Methanococcus</taxon>
    </lineage>
</organism>
<comment type="catalytic activity">
    <reaction evidence="9">
        <text>an acyl phosphate + H2O = a carboxylate + phosphate + H(+)</text>
        <dbReference type="Rhea" id="RHEA:14965"/>
        <dbReference type="ChEBI" id="CHEBI:15377"/>
        <dbReference type="ChEBI" id="CHEBI:15378"/>
        <dbReference type="ChEBI" id="CHEBI:29067"/>
        <dbReference type="ChEBI" id="CHEBI:43474"/>
        <dbReference type="ChEBI" id="CHEBI:59918"/>
        <dbReference type="EC" id="3.6.1.7"/>
    </reaction>
</comment>
<dbReference type="EMBL" id="CP000743">
    <property type="protein sequence ID" value="ABR57053.1"/>
    <property type="molecule type" value="Genomic_DNA"/>
</dbReference>
<dbReference type="InterPro" id="IPR041440">
    <property type="entry name" value="HypF_C"/>
</dbReference>
<dbReference type="InterPro" id="IPR011125">
    <property type="entry name" value="Znf_HypF"/>
</dbReference>
<dbReference type="Pfam" id="PF17788">
    <property type="entry name" value="HypF_C"/>
    <property type="match status" value="1"/>
</dbReference>
<dbReference type="Gene3D" id="3.30.110.120">
    <property type="match status" value="1"/>
</dbReference>
<dbReference type="InterPro" id="IPR006070">
    <property type="entry name" value="Sua5-like_dom"/>
</dbReference>
<evidence type="ECO:0000256" key="6">
    <source>
        <dbReference type="ARBA" id="ARBA00022833"/>
    </source>
</evidence>
<dbReference type="GO" id="GO:0016874">
    <property type="term" value="F:ligase activity"/>
    <property type="evidence" value="ECO:0007669"/>
    <property type="project" value="UniProtKB-UniRule"/>
</dbReference>
<dbReference type="GO" id="GO:0051604">
    <property type="term" value="P:protein maturation"/>
    <property type="evidence" value="ECO:0007669"/>
    <property type="project" value="TreeGrafter"/>
</dbReference>
<sequence>MTPVKTKKIIIEGIVQGVGFRPFVYRIAKKHNLNGFVINKGGCVEVIIQGAPKNITQFIQHLKNEKPELSKIDKIEIEETITTTIYTDFKIKESESQKEMEKGESTIPADVAICEECLKEMMDKNNRRYNYPFTACTNCGARFTVIKQIPYDRDNTSMDKFPLCKKCLEEYKNPMDRRFHAQATCCSECGPTVFLTDKDGNILYTNNNAIEQTVKLLKEGNIFAIKGIGGAHLVCDANNDSAVLELRKRLNRPTQPFAIMAKPEYLKLFANYDNEEINLFKSQKRPIVVFDKNKNYDKYISKFVSDLNTVGAMAQYSGIHHLLFNETEAIAYVMTSANLPGLPMAIENDKIIDSLKNIADYFLLHNRDIINRCDDSVLKKINNRMIFLRRSRGFAPEPIVINNDLINNEDIKNRTILCMGAELNSVASLVKGNKFYLTQYIGNTAKYETYNYLENAINNILKITDTQPKDIDAIVCDLHPSFNSSKLAMELGQKYNIKVHRAQHHEAHCYSLLGDNNIFEPATIIAIDGVGYGTDGIIWGGEVFSYIDGIMERIGHFEEQYQAGGDLAAKQPLRMLISILYKKLEKEELINFIKKYNYFTEKELNIILFQLNKKLNVNNTTSCGRILDSVSAMLSVCHERTYDGEYAIKLECVAENFIKNCSDEEYKRCLEMVKQDIKITKTKDDGKYILNTTDLVYNCYKMLLNGFEKEFIAYYIHLAIADGLSEIAIKNSELHNIKYIGLTGGVSYNKIISEKIRQNVENNGFKFLYHKNVPNGDGGICFGQGVYYLSSNKIR</sequence>
<dbReference type="SUPFAM" id="SSF53067">
    <property type="entry name" value="Actin-like ATPase domain"/>
    <property type="match status" value="1"/>
</dbReference>
<keyword evidence="13" id="KW-1185">Reference proteome</keyword>
<dbReference type="InterPro" id="IPR036046">
    <property type="entry name" value="Acylphosphatase-like_dom_sf"/>
</dbReference>
<dbReference type="GeneID" id="5327544"/>
<dbReference type="GO" id="GO:0016743">
    <property type="term" value="F:carboxyl- or carbamoyltransferase activity"/>
    <property type="evidence" value="ECO:0007669"/>
    <property type="project" value="UniProtKB-UniRule"/>
</dbReference>
<dbReference type="Pfam" id="PF00708">
    <property type="entry name" value="Acylphosphatase"/>
    <property type="match status" value="1"/>
</dbReference>
<proteinExistence type="inferred from homology"/>
<protein>
    <recommendedName>
        <fullName evidence="8">Carbamoyltransferase</fullName>
        <ecNumber evidence="8">6.2.-.-</ecNumber>
    </recommendedName>
</protein>
<dbReference type="Pfam" id="PF01300">
    <property type="entry name" value="Sua5_yciO_yrdC"/>
    <property type="match status" value="1"/>
</dbReference>
<reference evidence="12" key="1">
    <citation type="submission" date="2007-06" db="EMBL/GenBank/DDBJ databases">
        <title>Complete sequence of Methanococcus aeolicus Nankai-3.</title>
        <authorList>
            <consortium name="US DOE Joint Genome Institute"/>
            <person name="Copeland A."/>
            <person name="Lucas S."/>
            <person name="Lapidus A."/>
            <person name="Barry K."/>
            <person name="Glavina del Rio T."/>
            <person name="Dalin E."/>
            <person name="Tice H."/>
            <person name="Pitluck S."/>
            <person name="Chain P."/>
            <person name="Malfatti S."/>
            <person name="Shin M."/>
            <person name="Vergez L."/>
            <person name="Schmutz J."/>
            <person name="Larimer F."/>
            <person name="Land M."/>
            <person name="Hauser L."/>
            <person name="Kyrpides N."/>
            <person name="Lykidis A."/>
            <person name="Sieprawska-Lupa M."/>
            <person name="Whitman W.B."/>
            <person name="Richardson P."/>
        </authorList>
    </citation>
    <scope>NUCLEOTIDE SEQUENCE [LARGE SCALE GENOMIC DNA]</scope>
    <source>
        <strain evidence="12">Nankai-3</strain>
    </source>
</reference>
<accession>A6UX31</accession>
<keyword evidence="4" id="KW-0479">Metal-binding</keyword>
<dbReference type="PROSITE" id="PS00150">
    <property type="entry name" value="ACYLPHOSPHATASE_1"/>
    <property type="match status" value="1"/>
</dbReference>
<dbReference type="NCBIfam" id="TIGR00143">
    <property type="entry name" value="hypF"/>
    <property type="match status" value="1"/>
</dbReference>
<dbReference type="GO" id="GO:0003725">
    <property type="term" value="F:double-stranded RNA binding"/>
    <property type="evidence" value="ECO:0007669"/>
    <property type="project" value="InterPro"/>
</dbReference>
<name>A6UX31_META3</name>
<dbReference type="InterPro" id="IPR004421">
    <property type="entry name" value="Carbamoyltransferase_HypF"/>
</dbReference>
<comment type="pathway">
    <text evidence="1">Protein modification; [NiFe] hydrogenase maturation.</text>
</comment>
<evidence type="ECO:0000256" key="5">
    <source>
        <dbReference type="ARBA" id="ARBA00022771"/>
    </source>
</evidence>
<dbReference type="InterPro" id="IPR055128">
    <property type="entry name" value="HypF_C_2"/>
</dbReference>
<dbReference type="STRING" id="419665.Maeo_1477"/>
<dbReference type="AlphaFoldDB" id="A6UX31"/>
<gene>
    <name evidence="12" type="ordered locus">Maeo_1477</name>
</gene>
<dbReference type="Gene3D" id="3.30.420.40">
    <property type="match status" value="1"/>
</dbReference>
<keyword evidence="6" id="KW-0862">Zinc</keyword>
<dbReference type="InterPro" id="IPR017968">
    <property type="entry name" value="Acylphosphatase_CS"/>
</dbReference>
<feature type="active site" evidence="9">
    <location>
        <position position="21"/>
    </location>
</feature>
<dbReference type="EC" id="6.2.-.-" evidence="8"/>
<evidence type="ECO:0000256" key="2">
    <source>
        <dbReference type="ARBA" id="ARBA00008097"/>
    </source>
</evidence>
<dbReference type="PROSITE" id="PS51160">
    <property type="entry name" value="ACYLPHOSPHATASE_3"/>
    <property type="match status" value="1"/>
</dbReference>
<comment type="similarity">
    <text evidence="2 8">Belongs to the carbamoyltransferase HypF family.</text>
</comment>
<evidence type="ECO:0000259" key="11">
    <source>
        <dbReference type="PROSITE" id="PS51163"/>
    </source>
</evidence>
<dbReference type="Pfam" id="PF22521">
    <property type="entry name" value="HypF_C_2"/>
    <property type="match status" value="1"/>
</dbReference>